<feature type="signal peptide" evidence="2">
    <location>
        <begin position="1"/>
        <end position="19"/>
    </location>
</feature>
<dbReference type="Gene3D" id="2.40.50.40">
    <property type="match status" value="1"/>
</dbReference>
<dbReference type="GeneTree" id="ENSGT01140000284009"/>
<evidence type="ECO:0000313" key="4">
    <source>
        <dbReference type="Ensembl" id="ENSORLP00000019159.2"/>
    </source>
</evidence>
<protein>
    <recommendedName>
        <fullName evidence="3">Chemokine interleukin-8-like domain-containing protein</fullName>
    </recommendedName>
</protein>
<dbReference type="Bgee" id="ENSORLG00000015297">
    <property type="expression patterns" value="Expressed in pharyngeal gill and 12 other cell types or tissues"/>
</dbReference>
<accession>H2MKE8</accession>
<dbReference type="InterPro" id="IPR001811">
    <property type="entry name" value="Chemokine_IL8-like_dom"/>
</dbReference>
<dbReference type="Proteomes" id="UP000001038">
    <property type="component" value="Chromosome 6"/>
</dbReference>
<keyword evidence="5" id="KW-1185">Reference proteome</keyword>
<dbReference type="SUPFAM" id="SSF54117">
    <property type="entry name" value="Interleukin 8-like chemokines"/>
    <property type="match status" value="1"/>
</dbReference>
<evidence type="ECO:0000256" key="1">
    <source>
        <dbReference type="ARBA" id="ARBA00022514"/>
    </source>
</evidence>
<evidence type="ECO:0000313" key="5">
    <source>
        <dbReference type="Proteomes" id="UP000001038"/>
    </source>
</evidence>
<proteinExistence type="predicted"/>
<dbReference type="eggNOG" id="ENOG502SYPX">
    <property type="taxonomic scope" value="Eukaryota"/>
</dbReference>
<keyword evidence="1" id="KW-0202">Cytokine</keyword>
<dbReference type="FunCoup" id="H2MKE8">
    <property type="interactions" value="512"/>
</dbReference>
<sequence length="98" mass="11011">MKTLCFSLGLLLFVCCSDAMPTGINHSTGPEKCCFVFSENPVPPKKVTAIIKTHHSCQHEAFILEKAKICVSKTSIWGHNFFNRVYNLENIGDEDLQH</sequence>
<feature type="chain" id="PRO_5017414558" description="Chemokine interleukin-8-like domain-containing protein" evidence="2">
    <location>
        <begin position="20"/>
        <end position="98"/>
    </location>
</feature>
<keyword evidence="2" id="KW-0732">Signal</keyword>
<feature type="domain" description="Chemokine interleukin-8-like" evidence="3">
    <location>
        <begin position="31"/>
        <end position="83"/>
    </location>
</feature>
<dbReference type="AlphaFoldDB" id="H2MKE8"/>
<dbReference type="Ensembl" id="ENSORLT00000019160.2">
    <property type="protein sequence ID" value="ENSORLP00000019159.2"/>
    <property type="gene ID" value="ENSORLG00000015297.2"/>
</dbReference>
<dbReference type="GO" id="GO:0005615">
    <property type="term" value="C:extracellular space"/>
    <property type="evidence" value="ECO:0007669"/>
    <property type="project" value="UniProtKB-KW"/>
</dbReference>
<dbReference type="Pfam" id="PF00048">
    <property type="entry name" value="IL8"/>
    <property type="match status" value="1"/>
</dbReference>
<evidence type="ECO:0000256" key="2">
    <source>
        <dbReference type="SAM" id="SignalP"/>
    </source>
</evidence>
<dbReference type="HOGENOM" id="CLU_141716_4_2_1"/>
<dbReference type="InParanoid" id="H2MKE8"/>
<reference evidence="4" key="3">
    <citation type="submission" date="2025-09" db="UniProtKB">
        <authorList>
            <consortium name="Ensembl"/>
        </authorList>
    </citation>
    <scope>IDENTIFICATION</scope>
    <source>
        <strain evidence="4">Hd-rR</strain>
    </source>
</reference>
<evidence type="ECO:0000259" key="3">
    <source>
        <dbReference type="Pfam" id="PF00048"/>
    </source>
</evidence>
<organism evidence="4 5">
    <name type="scientific">Oryzias latipes</name>
    <name type="common">Japanese rice fish</name>
    <name type="synonym">Japanese killifish</name>
    <dbReference type="NCBI Taxonomy" id="8090"/>
    <lineage>
        <taxon>Eukaryota</taxon>
        <taxon>Metazoa</taxon>
        <taxon>Chordata</taxon>
        <taxon>Craniata</taxon>
        <taxon>Vertebrata</taxon>
        <taxon>Euteleostomi</taxon>
        <taxon>Actinopterygii</taxon>
        <taxon>Neopterygii</taxon>
        <taxon>Teleostei</taxon>
        <taxon>Neoteleostei</taxon>
        <taxon>Acanthomorphata</taxon>
        <taxon>Ovalentaria</taxon>
        <taxon>Atherinomorphae</taxon>
        <taxon>Beloniformes</taxon>
        <taxon>Adrianichthyidae</taxon>
        <taxon>Oryziinae</taxon>
        <taxon>Oryzias</taxon>
    </lineage>
</organism>
<reference evidence="4" key="2">
    <citation type="submission" date="2025-08" db="UniProtKB">
        <authorList>
            <consortium name="Ensembl"/>
        </authorList>
    </citation>
    <scope>IDENTIFICATION</scope>
    <source>
        <strain evidence="4">Hd-rR</strain>
    </source>
</reference>
<dbReference type="InterPro" id="IPR036048">
    <property type="entry name" value="Interleukin_8-like_sf"/>
</dbReference>
<dbReference type="GO" id="GO:0008009">
    <property type="term" value="F:chemokine activity"/>
    <property type="evidence" value="ECO:0007669"/>
    <property type="project" value="InterPro"/>
</dbReference>
<dbReference type="GO" id="GO:0006955">
    <property type="term" value="P:immune response"/>
    <property type="evidence" value="ECO:0007669"/>
    <property type="project" value="InterPro"/>
</dbReference>
<reference evidence="4 5" key="1">
    <citation type="journal article" date="2007" name="Nature">
        <title>The medaka draft genome and insights into vertebrate genome evolution.</title>
        <authorList>
            <person name="Kasahara M."/>
            <person name="Naruse K."/>
            <person name="Sasaki S."/>
            <person name="Nakatani Y."/>
            <person name="Qu W."/>
            <person name="Ahsan B."/>
            <person name="Yamada T."/>
            <person name="Nagayasu Y."/>
            <person name="Doi K."/>
            <person name="Kasai Y."/>
            <person name="Jindo T."/>
            <person name="Kobayashi D."/>
            <person name="Shimada A."/>
            <person name="Toyoda A."/>
            <person name="Kuroki Y."/>
            <person name="Fujiyama A."/>
            <person name="Sasaki T."/>
            <person name="Shimizu A."/>
            <person name="Asakawa S."/>
            <person name="Shimizu N."/>
            <person name="Hashimoto S."/>
            <person name="Yang J."/>
            <person name="Lee Y."/>
            <person name="Matsushima K."/>
            <person name="Sugano S."/>
            <person name="Sakaizumi M."/>
            <person name="Narita T."/>
            <person name="Ohishi K."/>
            <person name="Haga S."/>
            <person name="Ohta F."/>
            <person name="Nomoto H."/>
            <person name="Nogata K."/>
            <person name="Morishita T."/>
            <person name="Endo T."/>
            <person name="Shin-I T."/>
            <person name="Takeda H."/>
            <person name="Morishita S."/>
            <person name="Kohara Y."/>
        </authorList>
    </citation>
    <scope>NUCLEOTIDE SEQUENCE [LARGE SCALE GENOMIC DNA]</scope>
    <source>
        <strain evidence="4 5">Hd-rR</strain>
    </source>
</reference>
<dbReference type="STRING" id="8090.ENSORLP00000019159"/>
<name>H2MKE8_ORYLA</name>